<protein>
    <recommendedName>
        <fullName evidence="2">N-acetyltransferase domain-containing protein</fullName>
    </recommendedName>
</protein>
<feature type="region of interest" description="Disordered" evidence="1">
    <location>
        <begin position="1"/>
        <end position="25"/>
    </location>
</feature>
<reference evidence="3 4" key="1">
    <citation type="submission" date="2016-06" db="EMBL/GenBank/DDBJ databases">
        <title>Evolution of pathogenesis and genome organization in the Tremellales.</title>
        <authorList>
            <person name="Cuomo C."/>
            <person name="Litvintseva A."/>
            <person name="Heitman J."/>
            <person name="Chen Y."/>
            <person name="Sun S."/>
            <person name="Springer D."/>
            <person name="Dromer F."/>
            <person name="Young S."/>
            <person name="Zeng Q."/>
            <person name="Chapman S."/>
            <person name="Gujja S."/>
            <person name="Saif S."/>
            <person name="Birren B."/>
        </authorList>
    </citation>
    <scope>NUCLEOTIDE SEQUENCE [LARGE SCALE GENOMIC DNA]</scope>
    <source>
        <strain evidence="3 4">CBS 6273</strain>
    </source>
</reference>
<evidence type="ECO:0000259" key="2">
    <source>
        <dbReference type="PROSITE" id="PS51186"/>
    </source>
</evidence>
<dbReference type="Gene3D" id="3.40.630.30">
    <property type="match status" value="1"/>
</dbReference>
<dbReference type="GO" id="GO:0016747">
    <property type="term" value="F:acyltransferase activity, transferring groups other than amino-acyl groups"/>
    <property type="evidence" value="ECO:0007669"/>
    <property type="project" value="InterPro"/>
</dbReference>
<comment type="caution">
    <text evidence="3">The sequence shown here is derived from an EMBL/GenBank/DDBJ whole genome shotgun (WGS) entry which is preliminary data.</text>
</comment>
<organism evidence="3 4">
    <name type="scientific">Cryptococcus amylolentus CBS 6273</name>
    <dbReference type="NCBI Taxonomy" id="1296118"/>
    <lineage>
        <taxon>Eukaryota</taxon>
        <taxon>Fungi</taxon>
        <taxon>Dikarya</taxon>
        <taxon>Basidiomycota</taxon>
        <taxon>Agaricomycotina</taxon>
        <taxon>Tremellomycetes</taxon>
        <taxon>Tremellales</taxon>
        <taxon>Cryptococcaceae</taxon>
        <taxon>Cryptococcus</taxon>
    </lineage>
</organism>
<dbReference type="Proteomes" id="UP000095149">
    <property type="component" value="Unassembled WGS sequence"/>
</dbReference>
<feature type="domain" description="N-acetyltransferase" evidence="2">
    <location>
        <begin position="25"/>
        <end position="186"/>
    </location>
</feature>
<evidence type="ECO:0000313" key="3">
    <source>
        <dbReference type="EMBL" id="ODO09437.1"/>
    </source>
</evidence>
<dbReference type="PROSITE" id="PS51186">
    <property type="entry name" value="GNAT"/>
    <property type="match status" value="1"/>
</dbReference>
<proteinExistence type="predicted"/>
<feature type="region of interest" description="Disordered" evidence="1">
    <location>
        <begin position="164"/>
        <end position="208"/>
    </location>
</feature>
<dbReference type="InterPro" id="IPR000182">
    <property type="entry name" value="GNAT_dom"/>
</dbReference>
<evidence type="ECO:0000313" key="4">
    <source>
        <dbReference type="Proteomes" id="UP000095149"/>
    </source>
</evidence>
<dbReference type="InterPro" id="IPR016181">
    <property type="entry name" value="Acyl_CoA_acyltransferase"/>
</dbReference>
<dbReference type="AlphaFoldDB" id="A0A1E3KA79"/>
<evidence type="ECO:0000256" key="1">
    <source>
        <dbReference type="SAM" id="MobiDB-lite"/>
    </source>
</evidence>
<name>A0A1E3KA79_9TREE</name>
<feature type="compositionally biased region" description="Low complexity" evidence="1">
    <location>
        <begin position="1"/>
        <end position="17"/>
    </location>
</feature>
<sequence>MSDSSSPSTPTQSSHQDLASLGDPIIVRRMNPDTTTDEEVDICLEITNEAWSKGEKQKRRQAYARHYDPTDVPEDSLNFIKEHLLSNYAASIETTGDPEDTYRISTTSTRETSRRQGFASALYSVTASLGRADGQRTSLEVFTEQVPAGLERLGFHEVYKAPIEWPGSHQPPDSKDTHYRPLQTDPNEEASGTHLVIPDETSPGANDRFRVYAIPT</sequence>
<gene>
    <name evidence="3" type="ORF">I350_03037</name>
</gene>
<dbReference type="SUPFAM" id="SSF55729">
    <property type="entry name" value="Acyl-CoA N-acyltransferases (Nat)"/>
    <property type="match status" value="1"/>
</dbReference>
<feature type="region of interest" description="Disordered" evidence="1">
    <location>
        <begin position="96"/>
        <end position="115"/>
    </location>
</feature>
<dbReference type="EMBL" id="MEKH01000004">
    <property type="protein sequence ID" value="ODO09437.1"/>
    <property type="molecule type" value="Genomic_DNA"/>
</dbReference>
<accession>A0A1E3KA79</accession>